<keyword evidence="3" id="KW-1185">Reference proteome</keyword>
<comment type="caution">
    <text evidence="2">The sequence shown here is derived from an EMBL/GenBank/DDBJ whole genome shotgun (WGS) entry which is preliminary data.</text>
</comment>
<accession>A0A368GNT2</accession>
<feature type="region of interest" description="Disordered" evidence="1">
    <location>
        <begin position="113"/>
        <end position="137"/>
    </location>
</feature>
<dbReference type="Proteomes" id="UP000252519">
    <property type="component" value="Unassembled WGS sequence"/>
</dbReference>
<dbReference type="AlphaFoldDB" id="A0A368GNT2"/>
<reference evidence="2 3" key="1">
    <citation type="submission" date="2014-10" db="EMBL/GenBank/DDBJ databases">
        <title>Draft genome of the hookworm Ancylostoma caninum.</title>
        <authorList>
            <person name="Mitreva M."/>
        </authorList>
    </citation>
    <scope>NUCLEOTIDE SEQUENCE [LARGE SCALE GENOMIC DNA]</scope>
    <source>
        <strain evidence="2 3">Baltimore</strain>
    </source>
</reference>
<evidence type="ECO:0000313" key="3">
    <source>
        <dbReference type="Proteomes" id="UP000252519"/>
    </source>
</evidence>
<feature type="compositionally biased region" description="Low complexity" evidence="1">
    <location>
        <begin position="114"/>
        <end position="132"/>
    </location>
</feature>
<organism evidence="2 3">
    <name type="scientific">Ancylostoma caninum</name>
    <name type="common">Dog hookworm</name>
    <dbReference type="NCBI Taxonomy" id="29170"/>
    <lineage>
        <taxon>Eukaryota</taxon>
        <taxon>Metazoa</taxon>
        <taxon>Ecdysozoa</taxon>
        <taxon>Nematoda</taxon>
        <taxon>Chromadorea</taxon>
        <taxon>Rhabditida</taxon>
        <taxon>Rhabditina</taxon>
        <taxon>Rhabditomorpha</taxon>
        <taxon>Strongyloidea</taxon>
        <taxon>Ancylostomatidae</taxon>
        <taxon>Ancylostomatinae</taxon>
        <taxon>Ancylostoma</taxon>
    </lineage>
</organism>
<proteinExistence type="predicted"/>
<dbReference type="EMBL" id="JOJR01000121">
    <property type="protein sequence ID" value="RCN44730.1"/>
    <property type="molecule type" value="Genomic_DNA"/>
</dbReference>
<gene>
    <name evidence="2" type="ORF">ANCCAN_09245</name>
</gene>
<name>A0A368GNT2_ANCCA</name>
<evidence type="ECO:0000256" key="1">
    <source>
        <dbReference type="SAM" id="MobiDB-lite"/>
    </source>
</evidence>
<protein>
    <submittedName>
        <fullName evidence="2">Uncharacterized protein</fullName>
    </submittedName>
</protein>
<evidence type="ECO:0000313" key="2">
    <source>
        <dbReference type="EMBL" id="RCN44730.1"/>
    </source>
</evidence>
<dbReference type="STRING" id="29170.A0A368GNT2"/>
<sequence>MSAEEVFQLSKPGEGAAATCPANEIKTSTERTSNSTSVEIITSEDSRCTTTVKKFSADMSRNTSSVVTSGNRIITTTSHIRTLITETTSTSVIDMEPTTVTPTIETMEPCYEETTQTKTLSTTPSTSSTTGTREPTKSGSHCLFAVDLLNFGNDSDAYEKVC</sequence>